<dbReference type="EMBL" id="CAJVPT010008494">
    <property type="protein sequence ID" value="CAG8552552.1"/>
    <property type="molecule type" value="Genomic_DNA"/>
</dbReference>
<reference evidence="1" key="1">
    <citation type="submission" date="2021-06" db="EMBL/GenBank/DDBJ databases">
        <authorList>
            <person name="Kallberg Y."/>
            <person name="Tangrot J."/>
            <person name="Rosling A."/>
        </authorList>
    </citation>
    <scope>NUCLEOTIDE SEQUENCE</scope>
    <source>
        <strain evidence="1">CL356</strain>
    </source>
</reference>
<gene>
    <name evidence="1" type="ORF">ACOLOM_LOCUS4914</name>
</gene>
<dbReference type="Proteomes" id="UP000789525">
    <property type="component" value="Unassembled WGS sequence"/>
</dbReference>
<organism evidence="1 2">
    <name type="scientific">Acaulospora colombiana</name>
    <dbReference type="NCBI Taxonomy" id="27376"/>
    <lineage>
        <taxon>Eukaryota</taxon>
        <taxon>Fungi</taxon>
        <taxon>Fungi incertae sedis</taxon>
        <taxon>Mucoromycota</taxon>
        <taxon>Glomeromycotina</taxon>
        <taxon>Glomeromycetes</taxon>
        <taxon>Diversisporales</taxon>
        <taxon>Acaulosporaceae</taxon>
        <taxon>Acaulospora</taxon>
    </lineage>
</organism>
<accession>A0ACA9LV21</accession>
<keyword evidence="2" id="KW-1185">Reference proteome</keyword>
<feature type="non-terminal residue" evidence="1">
    <location>
        <position position="405"/>
    </location>
</feature>
<name>A0ACA9LV21_9GLOM</name>
<comment type="caution">
    <text evidence="1">The sequence shown here is derived from an EMBL/GenBank/DDBJ whole genome shotgun (WGS) entry which is preliminary data.</text>
</comment>
<evidence type="ECO:0000313" key="1">
    <source>
        <dbReference type="EMBL" id="CAG8552552.1"/>
    </source>
</evidence>
<evidence type="ECO:0000313" key="2">
    <source>
        <dbReference type="Proteomes" id="UP000789525"/>
    </source>
</evidence>
<feature type="non-terminal residue" evidence="1">
    <location>
        <position position="1"/>
    </location>
</feature>
<protein>
    <submittedName>
        <fullName evidence="1">14533_t:CDS:1</fullName>
    </submittedName>
</protein>
<sequence length="405" mass="44152">IGALRNKSFDEHLTLNPLPLPRELFEIEEPKSIDGLEIFNQRNEKIHSTFENSGYYCSFDFREAYLSKKLTPLQACEALINRIEDSHSISKLNPTLDCICEYRRDDIIAQATASTARYEQDESLGPLDGVPIAIKDELDVQGYETRAGTKFINRNNPTQKDAFIVKRLRDQGAIIIGKTSMHEIGFDITGNNPNSFTPRNPHNVKHYSGGSSGGSGCVVAAGLCPIALGCDGGGSIRAPASFCGIYGLKPTCGRVSATGEFTLGWSVAVGGPMTSSAEDLALTYYVIAGKDPEDPRTLHQPSPTLHGLYLTDNLSDLKIGIFSAWNKQVTNPAISAAIKTFVDGLKLRGAEIVDIEIPELEEARLGHLVTIGLEHAAAVKKYENRHLYTCPNRILLSVTSNLSTN</sequence>
<proteinExistence type="predicted"/>